<accession>A0A269PEU3</accession>
<sequence length="151" mass="17125">MADQTTGYRNTDLDRVREYFQQQGWTYTDSENPDSFQTGFAGISMEISYTSNSIVLFTTVGVSEVTASRFDEVLTWCEEFNNVRSFPTAVALEDPERDLAALGVTYALPCHWKHTDEQFRDFVDRGVLGLVNTSKAFLKEFAPEALENLPE</sequence>
<evidence type="ECO:0008006" key="3">
    <source>
        <dbReference type="Google" id="ProtNLM"/>
    </source>
</evidence>
<protein>
    <recommendedName>
        <fullName evidence="3">YbjN domain-containing protein</fullName>
    </recommendedName>
</protein>
<dbReference type="EMBL" id="NQMQ01000009">
    <property type="protein sequence ID" value="PAJ70573.1"/>
    <property type="molecule type" value="Genomic_DNA"/>
</dbReference>
<evidence type="ECO:0000313" key="2">
    <source>
        <dbReference type="Proteomes" id="UP000215771"/>
    </source>
</evidence>
<dbReference type="Proteomes" id="UP000215771">
    <property type="component" value="Unassembled WGS sequence"/>
</dbReference>
<comment type="caution">
    <text evidence="1">The sequence shown here is derived from an EMBL/GenBank/DDBJ whole genome shotgun (WGS) entry which is preliminary data.</text>
</comment>
<proteinExistence type="predicted"/>
<reference evidence="1 2" key="1">
    <citation type="submission" date="2017-08" db="EMBL/GenBank/DDBJ databases">
        <authorList>
            <person name="de Groot N.N."/>
        </authorList>
    </citation>
    <scope>NUCLEOTIDE SEQUENCE [LARGE SCALE GENOMIC DNA]</scope>
    <source>
        <strain evidence="1 2">NBT06-6</strain>
    </source>
</reference>
<organism evidence="1 2">
    <name type="scientific">Corynebacterium hadale</name>
    <dbReference type="NCBI Taxonomy" id="2026255"/>
    <lineage>
        <taxon>Bacteria</taxon>
        <taxon>Bacillati</taxon>
        <taxon>Actinomycetota</taxon>
        <taxon>Actinomycetes</taxon>
        <taxon>Mycobacteriales</taxon>
        <taxon>Corynebacteriaceae</taxon>
        <taxon>Corynebacterium</taxon>
    </lineage>
</organism>
<gene>
    <name evidence="1" type="ORF">CIG21_04555</name>
</gene>
<name>A0A269PEU3_9CORY</name>
<evidence type="ECO:0000313" key="1">
    <source>
        <dbReference type="EMBL" id="PAJ70573.1"/>
    </source>
</evidence>
<dbReference type="AlphaFoldDB" id="A0A269PEU3"/>
<dbReference type="InterPro" id="IPR019660">
    <property type="entry name" value="Put_sensory_transdc_reg_YbjN"/>
</dbReference>
<dbReference type="Pfam" id="PF10722">
    <property type="entry name" value="YbjN"/>
    <property type="match status" value="1"/>
</dbReference>
<dbReference type="RefSeq" id="WP_095276163.1">
    <property type="nucleotide sequence ID" value="NZ_CP047655.1"/>
</dbReference>